<protein>
    <submittedName>
        <fullName evidence="3">Transposase, IS605 OrfB family</fullName>
    </submittedName>
</protein>
<feature type="non-terminal residue" evidence="3">
    <location>
        <position position="1"/>
    </location>
</feature>
<comment type="caution">
    <text evidence="3">The sequence shown here is derived from an EMBL/GenBank/DDBJ whole genome shotgun (WGS) entry which is preliminary data.</text>
</comment>
<accession>H3KG02</accession>
<evidence type="ECO:0000259" key="2">
    <source>
        <dbReference type="Pfam" id="PF07282"/>
    </source>
</evidence>
<evidence type="ECO:0000313" key="4">
    <source>
        <dbReference type="Proteomes" id="UP000004956"/>
    </source>
</evidence>
<dbReference type="AlphaFoldDB" id="H3KG02"/>
<keyword evidence="4" id="KW-1185">Reference proteome</keyword>
<organism evidence="3 4">
    <name type="scientific">Sutterella parvirubra YIT 11816</name>
    <dbReference type="NCBI Taxonomy" id="762967"/>
    <lineage>
        <taxon>Bacteria</taxon>
        <taxon>Pseudomonadati</taxon>
        <taxon>Pseudomonadota</taxon>
        <taxon>Betaproteobacteria</taxon>
        <taxon>Burkholderiales</taxon>
        <taxon>Sutterellaceae</taxon>
        <taxon>Sutterella</taxon>
    </lineage>
</organism>
<dbReference type="InterPro" id="IPR010095">
    <property type="entry name" value="Cas12f1-like_TNB"/>
</dbReference>
<evidence type="ECO:0000313" key="3">
    <source>
        <dbReference type="EMBL" id="EHY30956.1"/>
    </source>
</evidence>
<dbReference type="STRING" id="762967.HMPREF9440_01676"/>
<dbReference type="Pfam" id="PF07282">
    <property type="entry name" value="Cas12f1-like_TNB"/>
    <property type="match status" value="1"/>
</dbReference>
<name>H3KG02_9BURK</name>
<gene>
    <name evidence="3" type="ORF">HMPREF9440_01676</name>
</gene>
<feature type="domain" description="Cas12f1-like TNB" evidence="2">
    <location>
        <begin position="235"/>
        <end position="272"/>
    </location>
</feature>
<dbReference type="EMBL" id="AFBQ01000255">
    <property type="protein sequence ID" value="EHY30956.1"/>
    <property type="molecule type" value="Genomic_DNA"/>
</dbReference>
<reference evidence="3 4" key="1">
    <citation type="submission" date="2011-11" db="EMBL/GenBank/DDBJ databases">
        <authorList>
            <person name="Weinstock G."/>
            <person name="Sodergren E."/>
            <person name="Clifton S."/>
            <person name="Fulton L."/>
            <person name="Fulton B."/>
            <person name="Courtney L."/>
            <person name="Fronick C."/>
            <person name="Harrison M."/>
            <person name="Strong C."/>
            <person name="Farmer C."/>
            <person name="Delahaunty K."/>
            <person name="Markovic C."/>
            <person name="Hall O."/>
            <person name="Minx P."/>
            <person name="Tomlinson C."/>
            <person name="Mitreva M."/>
            <person name="Hou S."/>
            <person name="Chen J."/>
            <person name="Wollam A."/>
            <person name="Pepin K.H."/>
            <person name="Johnson M."/>
            <person name="Bhonagiri V."/>
            <person name="Zhang X."/>
            <person name="Suruliraj S."/>
            <person name="Warren W."/>
            <person name="Chinwalla A."/>
            <person name="Mardis E.R."/>
            <person name="Wilson R.K."/>
        </authorList>
    </citation>
    <scope>NUCLEOTIDE SEQUENCE [LARGE SCALE GENOMIC DNA]</scope>
    <source>
        <strain evidence="3 4">YIT 11816</strain>
    </source>
</reference>
<proteinExistence type="predicted"/>
<dbReference type="GO" id="GO:0003677">
    <property type="term" value="F:DNA binding"/>
    <property type="evidence" value="ECO:0007669"/>
    <property type="project" value="UniProtKB-KW"/>
</dbReference>
<keyword evidence="1" id="KW-0238">DNA-binding</keyword>
<evidence type="ECO:0000256" key="1">
    <source>
        <dbReference type="ARBA" id="ARBA00023125"/>
    </source>
</evidence>
<feature type="non-terminal residue" evidence="3">
    <location>
        <position position="277"/>
    </location>
</feature>
<sequence>EFFDLTQLRKDENDDPPRLHIPLLGIGPNALRKGSGSGTYKRPTIRMSGSPETGYRFTVQHKLDEKHRRFSPALKKLNEEMAKSGLLRIVALDLGFSEVFTDDDGNRYGTRRERQVTQRGVTKTCVDPSLGDLLIKRSKILYDAGRGRGPLQARARNCTDKVVARRIERCCLSNGTLRKELHANEEAIDSLINHAVNELIKRNPANVYVVERFGEFSYESIPVRVRRWLSGWVRGKIIDALKLKGALFGFEVVEVNCAYTSQRCPVCAHVERANRNG</sequence>
<dbReference type="HOGENOM" id="CLU_1010168_0_0_4"/>
<dbReference type="Proteomes" id="UP000004956">
    <property type="component" value="Unassembled WGS sequence"/>
</dbReference>